<geneLocation type="plasmid" evidence="2">
    <name>ppmurdsm45305</name>
</geneLocation>
<protein>
    <submittedName>
        <fullName evidence="1">Uncharacterized protein</fullName>
    </submittedName>
</protein>
<dbReference type="Gene3D" id="3.40.630.30">
    <property type="match status" value="1"/>
</dbReference>
<dbReference type="AlphaFoldDB" id="A0A2V4AC76"/>
<dbReference type="GO" id="GO:0016747">
    <property type="term" value="F:acyltransferase activity, transferring groups other than amino-acyl groups"/>
    <property type="evidence" value="ECO:0007669"/>
    <property type="project" value="InterPro"/>
</dbReference>
<evidence type="ECO:0000313" key="2">
    <source>
        <dbReference type="Proteomes" id="UP000249915"/>
    </source>
</evidence>
<accession>A0A2V4AC76</accession>
<dbReference type="EMBL" id="MASW01000024">
    <property type="protein sequence ID" value="PXY16583.1"/>
    <property type="molecule type" value="Genomic_DNA"/>
</dbReference>
<dbReference type="InterPro" id="IPR016181">
    <property type="entry name" value="Acyl_CoA_acyltransferase"/>
</dbReference>
<organism evidence="1 2">
    <name type="scientific">Prauserella muralis</name>
    <dbReference type="NCBI Taxonomy" id="588067"/>
    <lineage>
        <taxon>Bacteria</taxon>
        <taxon>Bacillati</taxon>
        <taxon>Actinomycetota</taxon>
        <taxon>Actinomycetes</taxon>
        <taxon>Pseudonocardiales</taxon>
        <taxon>Pseudonocardiaceae</taxon>
        <taxon>Prauserella</taxon>
    </lineage>
</organism>
<keyword evidence="2" id="KW-1185">Reference proteome</keyword>
<dbReference type="PROSITE" id="PS51186">
    <property type="entry name" value="GNAT"/>
    <property type="match status" value="1"/>
</dbReference>
<gene>
    <name evidence="1" type="ORF">BAY60_35905</name>
</gene>
<dbReference type="SUPFAM" id="SSF55729">
    <property type="entry name" value="Acyl-CoA N-acyltransferases (Nat)"/>
    <property type="match status" value="1"/>
</dbReference>
<dbReference type="Proteomes" id="UP000249915">
    <property type="component" value="Plasmid pPmurDSM45305"/>
</dbReference>
<keyword evidence="1" id="KW-0614">Plasmid</keyword>
<name>A0A2V4AC76_9PSEU</name>
<reference evidence="1 2" key="1">
    <citation type="submission" date="2016-07" db="EMBL/GenBank/DDBJ databases">
        <title>Draft genome sequence of Prauserella muralis DSM 45305, isolated from a mould-covered wall in an indoor environment.</title>
        <authorList>
            <person name="Ruckert C."/>
            <person name="Albersmeier A."/>
            <person name="Jiang C.-L."/>
            <person name="Jiang Y."/>
            <person name="Kalinowski J."/>
            <person name="Schneider O."/>
            <person name="Winkler A."/>
            <person name="Zotchev S.B."/>
        </authorList>
    </citation>
    <scope>NUCLEOTIDE SEQUENCE [LARGE SCALE GENOMIC DNA]</scope>
    <source>
        <strain evidence="1 2">DSM 45305</strain>
        <plasmid evidence="2">ppmurdsm45305</plasmid>
    </source>
</reference>
<sequence length="239" mass="26125">MYATPPWEPTAIKVTTVNHAYWWQIGEVEDWPVRWTVQLAVANDSRLVCPPDVRYVGEIELAVAELTEDAHHLPSGAAGTWAREFLAEAVTAPGSGVLVEELDQRLAPGPAAAVLLHRMYLADAWRGCGLAPALLSAALRRFVPMARLAARRVRPADLAELVPGLTRVETESAARHAARLLERAGFAVWNGVHVAGLHDAPHYGRLVEYVTGQELEDAIDSFFSTDTDDGDETPWSECS</sequence>
<comment type="caution">
    <text evidence="1">The sequence shown here is derived from an EMBL/GenBank/DDBJ whole genome shotgun (WGS) entry which is preliminary data.</text>
</comment>
<dbReference type="InterPro" id="IPR000182">
    <property type="entry name" value="GNAT_dom"/>
</dbReference>
<proteinExistence type="predicted"/>
<dbReference type="RefSeq" id="WP_112278825.1">
    <property type="nucleotide sequence ID" value="NZ_CM009984.1"/>
</dbReference>
<evidence type="ECO:0000313" key="1">
    <source>
        <dbReference type="EMBL" id="PXY16583.1"/>
    </source>
</evidence>